<comment type="caution">
    <text evidence="1">The sequence shown here is derived from an EMBL/GenBank/DDBJ whole genome shotgun (WGS) entry which is preliminary data.</text>
</comment>
<dbReference type="EMBL" id="AAXG02000010">
    <property type="protein sequence ID" value="EDN00606.1"/>
    <property type="molecule type" value="Genomic_DNA"/>
</dbReference>
<keyword evidence="2" id="KW-1185">Reference proteome</keyword>
<sequence>MFTFLAVFSRFHHNAFVSGKKQARFVKFIAESTERL</sequence>
<dbReference type="AlphaFoldDB" id="A6NT43"/>
<proteinExistence type="predicted"/>
<reference evidence="1 2" key="1">
    <citation type="submission" date="2007-04" db="EMBL/GenBank/DDBJ databases">
        <authorList>
            <person name="Fulton L."/>
            <person name="Clifton S."/>
            <person name="Fulton B."/>
            <person name="Xu J."/>
            <person name="Minx P."/>
            <person name="Pepin K.H."/>
            <person name="Johnson M."/>
            <person name="Thiruvilangam P."/>
            <person name="Bhonagiri V."/>
            <person name="Nash W.E."/>
            <person name="Mardis E.R."/>
            <person name="Wilson R.K."/>
        </authorList>
    </citation>
    <scope>NUCLEOTIDE SEQUENCE [LARGE SCALE GENOMIC DNA]</scope>
    <source>
        <strain evidence="1 2">ATCC 29799</strain>
    </source>
</reference>
<name>A6NT43_9FIRM</name>
<gene>
    <name evidence="1" type="ORF">BACCAP_01372</name>
</gene>
<evidence type="ECO:0000313" key="2">
    <source>
        <dbReference type="Proteomes" id="UP000003639"/>
    </source>
</evidence>
<organism evidence="1 2">
    <name type="scientific">Pseudoflavonifractor capillosus ATCC 29799</name>
    <dbReference type="NCBI Taxonomy" id="411467"/>
    <lineage>
        <taxon>Bacteria</taxon>
        <taxon>Bacillati</taxon>
        <taxon>Bacillota</taxon>
        <taxon>Clostridia</taxon>
        <taxon>Eubacteriales</taxon>
        <taxon>Oscillospiraceae</taxon>
        <taxon>Pseudoflavonifractor</taxon>
    </lineage>
</organism>
<dbReference type="Proteomes" id="UP000003639">
    <property type="component" value="Unassembled WGS sequence"/>
</dbReference>
<evidence type="ECO:0000313" key="1">
    <source>
        <dbReference type="EMBL" id="EDN00606.1"/>
    </source>
</evidence>
<reference evidence="1 2" key="2">
    <citation type="submission" date="2007-06" db="EMBL/GenBank/DDBJ databases">
        <title>Draft genome sequence of Pseudoflavonifractor capillosus ATCC 29799.</title>
        <authorList>
            <person name="Sudarsanam P."/>
            <person name="Ley R."/>
            <person name="Guruge J."/>
            <person name="Turnbaugh P.J."/>
            <person name="Mahowald M."/>
            <person name="Liep D."/>
            <person name="Gordon J."/>
        </authorList>
    </citation>
    <scope>NUCLEOTIDE SEQUENCE [LARGE SCALE GENOMIC DNA]</scope>
    <source>
        <strain evidence="1 2">ATCC 29799</strain>
    </source>
</reference>
<protein>
    <submittedName>
        <fullName evidence="1">Uncharacterized protein</fullName>
    </submittedName>
</protein>
<accession>A6NT43</accession>
<dbReference type="STRING" id="411467.BACCAP_01372"/>